<comment type="similarity">
    <text evidence="2 5">Belongs to the pseudouridine synthase TruB family. Type 1 subfamily.</text>
</comment>
<dbReference type="Pfam" id="PF16198">
    <property type="entry name" value="TruB_C_2"/>
    <property type="match status" value="1"/>
</dbReference>
<evidence type="ECO:0000259" key="6">
    <source>
        <dbReference type="Pfam" id="PF01509"/>
    </source>
</evidence>
<evidence type="ECO:0000313" key="9">
    <source>
        <dbReference type="Proteomes" id="UP000664628"/>
    </source>
</evidence>
<feature type="active site" description="Nucleophile" evidence="5">
    <location>
        <position position="47"/>
    </location>
</feature>
<dbReference type="PANTHER" id="PTHR13767:SF2">
    <property type="entry name" value="PSEUDOURIDYLATE SYNTHASE TRUB1"/>
    <property type="match status" value="1"/>
</dbReference>
<keyword evidence="9" id="KW-1185">Reference proteome</keyword>
<evidence type="ECO:0000313" key="8">
    <source>
        <dbReference type="EMBL" id="MBO0950947.1"/>
    </source>
</evidence>
<dbReference type="InterPro" id="IPR032819">
    <property type="entry name" value="TruB_C"/>
</dbReference>
<evidence type="ECO:0000256" key="1">
    <source>
        <dbReference type="ARBA" id="ARBA00000385"/>
    </source>
</evidence>
<evidence type="ECO:0000256" key="3">
    <source>
        <dbReference type="ARBA" id="ARBA00022694"/>
    </source>
</evidence>
<keyword evidence="4 5" id="KW-0413">Isomerase</keyword>
<keyword evidence="3 5" id="KW-0819">tRNA processing</keyword>
<feature type="domain" description="tRNA pseudouridylate synthase B C-terminal" evidence="7">
    <location>
        <begin position="186"/>
        <end position="226"/>
    </location>
</feature>
<evidence type="ECO:0000259" key="7">
    <source>
        <dbReference type="Pfam" id="PF16198"/>
    </source>
</evidence>
<accession>A0ABS3JLR3</accession>
<evidence type="ECO:0000256" key="5">
    <source>
        <dbReference type="HAMAP-Rule" id="MF_01080"/>
    </source>
</evidence>
<comment type="function">
    <text evidence="5">Responsible for synthesis of pseudouridine from uracil-55 in the psi GC loop of transfer RNAs.</text>
</comment>
<dbReference type="NCBIfam" id="TIGR00431">
    <property type="entry name" value="TruB"/>
    <property type="match status" value="1"/>
</dbReference>
<dbReference type="InterPro" id="IPR002501">
    <property type="entry name" value="PsdUridine_synth_N"/>
</dbReference>
<dbReference type="CDD" id="cd02573">
    <property type="entry name" value="PseudoU_synth_EcTruB"/>
    <property type="match status" value="1"/>
</dbReference>
<sequence>MDPNQPAPDPGQLILIDKPREWTSFDVVNKIRRACKMKKIGHAGTLDPLATGLLILCTGKMTKQIDSYQAQEKEYTGTLVLGKTTPSVDLETEFDSEFDTSAITHEQVRAAAAQLTGEIQQIPPIYSAIRVNGERLYERARRGETADQVEGGIKSRTVTVSAFNVMTNDFPTIDFRIVCSKGTYVRSLVRDLGLLLNNGAYMTVLRRTRIGEFDVKDAHTVEGFIEDYLKES</sequence>
<evidence type="ECO:0000256" key="4">
    <source>
        <dbReference type="ARBA" id="ARBA00023235"/>
    </source>
</evidence>
<organism evidence="8 9">
    <name type="scientific">Fibrella forsythiae</name>
    <dbReference type="NCBI Taxonomy" id="2817061"/>
    <lineage>
        <taxon>Bacteria</taxon>
        <taxon>Pseudomonadati</taxon>
        <taxon>Bacteroidota</taxon>
        <taxon>Cytophagia</taxon>
        <taxon>Cytophagales</taxon>
        <taxon>Spirosomataceae</taxon>
        <taxon>Fibrella</taxon>
    </lineage>
</organism>
<comment type="caution">
    <text evidence="8">The sequence shown here is derived from an EMBL/GenBank/DDBJ whole genome shotgun (WGS) entry which is preliminary data.</text>
</comment>
<reference evidence="8 9" key="1">
    <citation type="submission" date="2021-03" db="EMBL/GenBank/DDBJ databases">
        <title>Fibrella sp. HMF5405 genome sequencing and assembly.</title>
        <authorList>
            <person name="Kang H."/>
            <person name="Kim H."/>
            <person name="Bae S."/>
            <person name="Joh K."/>
        </authorList>
    </citation>
    <scope>NUCLEOTIDE SEQUENCE [LARGE SCALE GENOMIC DNA]</scope>
    <source>
        <strain evidence="8 9">HMF5405</strain>
    </source>
</reference>
<dbReference type="RefSeq" id="WP_207330887.1">
    <property type="nucleotide sequence ID" value="NZ_JAFMYW010000006.1"/>
</dbReference>
<protein>
    <recommendedName>
        <fullName evidence="5">tRNA pseudouridine synthase B</fullName>
        <ecNumber evidence="5">5.4.99.25</ecNumber>
    </recommendedName>
    <alternativeName>
        <fullName evidence="5">tRNA pseudouridine(55) synthase</fullName>
        <shortName evidence="5">Psi55 synthase</shortName>
    </alternativeName>
    <alternativeName>
        <fullName evidence="5">tRNA pseudouridylate synthase</fullName>
    </alternativeName>
    <alternativeName>
        <fullName evidence="5">tRNA-uridine isomerase</fullName>
    </alternativeName>
</protein>
<dbReference type="Pfam" id="PF01509">
    <property type="entry name" value="TruB_N"/>
    <property type="match status" value="1"/>
</dbReference>
<feature type="domain" description="Pseudouridine synthase II N-terminal" evidence="6">
    <location>
        <begin position="32"/>
        <end position="185"/>
    </location>
</feature>
<dbReference type="Gene3D" id="3.30.2350.10">
    <property type="entry name" value="Pseudouridine synthase"/>
    <property type="match status" value="1"/>
</dbReference>
<dbReference type="SUPFAM" id="SSF55120">
    <property type="entry name" value="Pseudouridine synthase"/>
    <property type="match status" value="1"/>
</dbReference>
<dbReference type="InterPro" id="IPR014780">
    <property type="entry name" value="tRNA_psdUridine_synth_TruB"/>
</dbReference>
<dbReference type="EC" id="5.4.99.25" evidence="5"/>
<gene>
    <name evidence="5 8" type="primary">truB</name>
    <name evidence="8" type="ORF">J2I46_20320</name>
</gene>
<dbReference type="EMBL" id="JAFMYW010000006">
    <property type="protein sequence ID" value="MBO0950947.1"/>
    <property type="molecule type" value="Genomic_DNA"/>
</dbReference>
<dbReference type="Proteomes" id="UP000664628">
    <property type="component" value="Unassembled WGS sequence"/>
</dbReference>
<evidence type="ECO:0000256" key="2">
    <source>
        <dbReference type="ARBA" id="ARBA00005642"/>
    </source>
</evidence>
<dbReference type="HAMAP" id="MF_01080">
    <property type="entry name" value="TruB_bact"/>
    <property type="match status" value="1"/>
</dbReference>
<name>A0ABS3JLR3_9BACT</name>
<comment type="catalytic activity">
    <reaction evidence="1 5">
        <text>uridine(55) in tRNA = pseudouridine(55) in tRNA</text>
        <dbReference type="Rhea" id="RHEA:42532"/>
        <dbReference type="Rhea" id="RHEA-COMP:10101"/>
        <dbReference type="Rhea" id="RHEA-COMP:10102"/>
        <dbReference type="ChEBI" id="CHEBI:65314"/>
        <dbReference type="ChEBI" id="CHEBI:65315"/>
        <dbReference type="EC" id="5.4.99.25"/>
    </reaction>
</comment>
<dbReference type="PANTHER" id="PTHR13767">
    <property type="entry name" value="TRNA-PSEUDOURIDINE SYNTHASE"/>
    <property type="match status" value="1"/>
</dbReference>
<dbReference type="GO" id="GO:0160148">
    <property type="term" value="F:tRNA pseudouridine(55) synthase activity"/>
    <property type="evidence" value="ECO:0007669"/>
    <property type="project" value="UniProtKB-EC"/>
</dbReference>
<dbReference type="InterPro" id="IPR020103">
    <property type="entry name" value="PsdUridine_synth_cat_dom_sf"/>
</dbReference>
<proteinExistence type="inferred from homology"/>